<name>A0AAN7N6U0_MYCAM</name>
<evidence type="ECO:0000313" key="1">
    <source>
        <dbReference type="EMBL" id="KAK4820752.1"/>
    </source>
</evidence>
<keyword evidence="2" id="KW-1185">Reference proteome</keyword>
<dbReference type="AlphaFoldDB" id="A0AAN7N6U0"/>
<dbReference type="Proteomes" id="UP001333110">
    <property type="component" value="Unassembled WGS sequence"/>
</dbReference>
<accession>A0AAN7N6U0</accession>
<comment type="caution">
    <text evidence="1">The sequence shown here is derived from an EMBL/GenBank/DDBJ whole genome shotgun (WGS) entry which is preliminary data.</text>
</comment>
<proteinExistence type="predicted"/>
<protein>
    <submittedName>
        <fullName evidence="1">Uncharacterized protein</fullName>
    </submittedName>
</protein>
<evidence type="ECO:0000313" key="2">
    <source>
        <dbReference type="Proteomes" id="UP001333110"/>
    </source>
</evidence>
<organism evidence="1 2">
    <name type="scientific">Mycteria americana</name>
    <name type="common">Wood stork</name>
    <dbReference type="NCBI Taxonomy" id="33587"/>
    <lineage>
        <taxon>Eukaryota</taxon>
        <taxon>Metazoa</taxon>
        <taxon>Chordata</taxon>
        <taxon>Craniata</taxon>
        <taxon>Vertebrata</taxon>
        <taxon>Euteleostomi</taxon>
        <taxon>Archelosauria</taxon>
        <taxon>Archosauria</taxon>
        <taxon>Dinosauria</taxon>
        <taxon>Saurischia</taxon>
        <taxon>Theropoda</taxon>
        <taxon>Coelurosauria</taxon>
        <taxon>Aves</taxon>
        <taxon>Neognathae</taxon>
        <taxon>Neoaves</taxon>
        <taxon>Aequornithes</taxon>
        <taxon>Ciconiiformes</taxon>
        <taxon>Ciconiidae</taxon>
        <taxon>Mycteria</taxon>
    </lineage>
</organism>
<dbReference type="EMBL" id="JAUNZN010000005">
    <property type="protein sequence ID" value="KAK4820752.1"/>
    <property type="molecule type" value="Genomic_DNA"/>
</dbReference>
<feature type="non-terminal residue" evidence="1">
    <location>
        <position position="189"/>
    </location>
</feature>
<gene>
    <name evidence="1" type="ORF">QYF61_005915</name>
</gene>
<reference evidence="1 2" key="1">
    <citation type="journal article" date="2023" name="J. Hered.">
        <title>Chromosome-level genome of the wood stork (Mycteria americana) provides insight into avian chromosome evolution.</title>
        <authorList>
            <person name="Flamio R. Jr."/>
            <person name="Ramstad K.M."/>
        </authorList>
    </citation>
    <scope>NUCLEOTIDE SEQUENCE [LARGE SCALE GENOMIC DNA]</scope>
    <source>
        <strain evidence="1">JAX WOST 10</strain>
    </source>
</reference>
<sequence length="189" mass="20736">MGRPGRLVISQFHKPTEAKTMCSPWWKQPSDGWKHILYPMPPPRTPSWALKSKSYGDMTPQKELTSPESVFALRDGTPVLRCGSSGEQGSAFGPQTRGFIPRCLGAGCSPPRMRFSVSGTSVPVDARVRDAEHHRKKNCTNISLGDRAEQNCLKAKRNAFTRSRTAVRSALPVAYRGVTYSASGIAPAY</sequence>